<dbReference type="RefSeq" id="WP_164464636.1">
    <property type="nucleotide sequence ID" value="NZ_JBHRSX010000022.1"/>
</dbReference>
<gene>
    <name evidence="1" type="ORF">ACFOEW_11630</name>
</gene>
<comment type="caution">
    <text evidence="1">The sequence shown here is derived from an EMBL/GenBank/DDBJ whole genome shotgun (WGS) entry which is preliminary data.</text>
</comment>
<evidence type="ECO:0000313" key="1">
    <source>
        <dbReference type="EMBL" id="MFC3202466.1"/>
    </source>
</evidence>
<protein>
    <submittedName>
        <fullName evidence="1">Uncharacterized protein</fullName>
    </submittedName>
</protein>
<evidence type="ECO:0000313" key="2">
    <source>
        <dbReference type="Proteomes" id="UP001595477"/>
    </source>
</evidence>
<keyword evidence="2" id="KW-1185">Reference proteome</keyword>
<dbReference type="EMBL" id="JBHRSX010000022">
    <property type="protein sequence ID" value="MFC3202466.1"/>
    <property type="molecule type" value="Genomic_DNA"/>
</dbReference>
<proteinExistence type="predicted"/>
<dbReference type="Proteomes" id="UP001595477">
    <property type="component" value="Unassembled WGS sequence"/>
</dbReference>
<accession>A0ABV7K0E3</accession>
<organism evidence="1 2">
    <name type="scientific">Alteromonas oceani</name>
    <dbReference type="NCBI Taxonomy" id="2071609"/>
    <lineage>
        <taxon>Bacteria</taxon>
        <taxon>Pseudomonadati</taxon>
        <taxon>Pseudomonadota</taxon>
        <taxon>Gammaproteobacteria</taxon>
        <taxon>Alteromonadales</taxon>
        <taxon>Alteromonadaceae</taxon>
        <taxon>Alteromonas/Salinimonas group</taxon>
        <taxon>Alteromonas</taxon>
    </lineage>
</organism>
<sequence length="141" mass="16303">MVKSTSEAQQAFNEVVQNRLSDISSEPLIIVALAIWYEDFIPDITQLTRINEIARAGYVLEKLMTFHCVTRDVRLSITPTINELIREASSHIELLPIGSILNVKQFSGDGLALRWRLREDIHRQVQDLLPYQVRTYTHNRE</sequence>
<reference evidence="2" key="1">
    <citation type="journal article" date="2019" name="Int. J. Syst. Evol. Microbiol.">
        <title>The Global Catalogue of Microorganisms (GCM) 10K type strain sequencing project: providing services to taxonomists for standard genome sequencing and annotation.</title>
        <authorList>
            <consortium name="The Broad Institute Genomics Platform"/>
            <consortium name="The Broad Institute Genome Sequencing Center for Infectious Disease"/>
            <person name="Wu L."/>
            <person name="Ma J."/>
        </authorList>
    </citation>
    <scope>NUCLEOTIDE SEQUENCE [LARGE SCALE GENOMIC DNA]</scope>
    <source>
        <strain evidence="2">KCTC 52449</strain>
    </source>
</reference>
<name>A0ABV7K0E3_9ALTE</name>